<dbReference type="Proteomes" id="UP000462152">
    <property type="component" value="Unassembled WGS sequence"/>
</dbReference>
<dbReference type="AlphaFoldDB" id="A0A7K1LKF6"/>
<feature type="transmembrane region" description="Helical" evidence="2">
    <location>
        <begin position="37"/>
        <end position="64"/>
    </location>
</feature>
<name>A0A7K1LKF6_9MICC</name>
<dbReference type="EMBL" id="WOGT01000007">
    <property type="protein sequence ID" value="MUN55649.1"/>
    <property type="molecule type" value="Genomic_DNA"/>
</dbReference>
<feature type="region of interest" description="Disordered" evidence="1">
    <location>
        <begin position="14"/>
        <end position="35"/>
    </location>
</feature>
<accession>A0A7K1LKF6</accession>
<evidence type="ECO:0000313" key="3">
    <source>
        <dbReference type="EMBL" id="MUN55649.1"/>
    </source>
</evidence>
<evidence type="ECO:0000256" key="2">
    <source>
        <dbReference type="SAM" id="Phobius"/>
    </source>
</evidence>
<keyword evidence="2" id="KW-1133">Transmembrane helix</keyword>
<evidence type="ECO:0000313" key="4">
    <source>
        <dbReference type="Proteomes" id="UP000462152"/>
    </source>
</evidence>
<keyword evidence="2" id="KW-0812">Transmembrane</keyword>
<protein>
    <submittedName>
        <fullName evidence="3">Uncharacterized protein</fullName>
    </submittedName>
</protein>
<keyword evidence="2" id="KW-0472">Membrane</keyword>
<proteinExistence type="predicted"/>
<dbReference type="RefSeq" id="WP_129315962.1">
    <property type="nucleotide sequence ID" value="NZ_JBFCQO010000004.1"/>
</dbReference>
<gene>
    <name evidence="3" type="ORF">GMA10_10575</name>
</gene>
<comment type="caution">
    <text evidence="3">The sequence shown here is derived from an EMBL/GenBank/DDBJ whole genome shotgun (WGS) entry which is preliminary data.</text>
</comment>
<organism evidence="3 4">
    <name type="scientific">Rothia koreensis</name>
    <dbReference type="NCBI Taxonomy" id="592378"/>
    <lineage>
        <taxon>Bacteria</taxon>
        <taxon>Bacillati</taxon>
        <taxon>Actinomycetota</taxon>
        <taxon>Actinomycetes</taxon>
        <taxon>Micrococcales</taxon>
        <taxon>Micrococcaceae</taxon>
        <taxon>Rothia</taxon>
    </lineage>
</organism>
<keyword evidence="4" id="KW-1185">Reference proteome</keyword>
<feature type="transmembrane region" description="Helical" evidence="2">
    <location>
        <begin position="108"/>
        <end position="133"/>
    </location>
</feature>
<evidence type="ECO:0000256" key="1">
    <source>
        <dbReference type="SAM" id="MobiDB-lite"/>
    </source>
</evidence>
<reference evidence="3 4" key="1">
    <citation type="submission" date="2019-12" db="EMBL/GenBank/DDBJ databases">
        <authorList>
            <person name="Li J."/>
            <person name="Shi Y."/>
            <person name="Xu G."/>
            <person name="Xiao D."/>
            <person name="Ran X."/>
        </authorList>
    </citation>
    <scope>NUCLEOTIDE SEQUENCE [LARGE SCALE GENOMIC DNA]</scope>
    <source>
        <strain evidence="3 4">JCM 15915</strain>
    </source>
</reference>
<feature type="transmembrane region" description="Helical" evidence="2">
    <location>
        <begin position="76"/>
        <end position="101"/>
    </location>
</feature>
<dbReference type="OrthoDB" id="4879300at2"/>
<sequence>MAHTDKQSDWETMWDEATNDARTETPRKRRGKNGRRALLPSTKMLVIATGFWIAAVLLIVLGFVAGNTGTNSSILAFFLVCLVVSSIAGAFASFLALFGLFKYRRRKILNLLLLIISVATNPLILIMLATSAIA</sequence>